<dbReference type="Proteomes" id="UP001319121">
    <property type="component" value="Chromosome"/>
</dbReference>
<dbReference type="EMBL" id="AP019536">
    <property type="protein sequence ID" value="BBI99433.1"/>
    <property type="molecule type" value="Genomic_DNA"/>
</dbReference>
<dbReference type="AlphaFoldDB" id="A0AAN1SYJ8"/>
<evidence type="ECO:0000256" key="4">
    <source>
        <dbReference type="ARBA" id="ARBA00022982"/>
    </source>
</evidence>
<dbReference type="RefSeq" id="WP_212787010.1">
    <property type="nucleotide sequence ID" value="NZ_AP019536.1"/>
</dbReference>
<feature type="binding site" description="covalent" evidence="6">
    <location>
        <position position="95"/>
    </location>
    <ligand>
        <name>heme c</name>
        <dbReference type="ChEBI" id="CHEBI:61717"/>
    </ligand>
</feature>
<evidence type="ECO:0000313" key="9">
    <source>
        <dbReference type="EMBL" id="BBI99433.1"/>
    </source>
</evidence>
<dbReference type="Gene3D" id="1.10.760.10">
    <property type="entry name" value="Cytochrome c-like domain"/>
    <property type="match status" value="1"/>
</dbReference>
<dbReference type="InterPro" id="IPR009056">
    <property type="entry name" value="Cyt_c-like_dom"/>
</dbReference>
<evidence type="ECO:0000256" key="1">
    <source>
        <dbReference type="ARBA" id="ARBA00022448"/>
    </source>
</evidence>
<evidence type="ECO:0000259" key="8">
    <source>
        <dbReference type="PROSITE" id="PS51007"/>
    </source>
</evidence>
<feature type="domain" description="Cytochrome c" evidence="8">
    <location>
        <begin position="8"/>
        <end position="119"/>
    </location>
</feature>
<feature type="chain" id="PRO_5042858352" description="Cytochrome c domain-containing protein" evidence="7">
    <location>
        <begin position="23"/>
        <end position="121"/>
    </location>
</feature>
<dbReference type="KEGG" id="fku:FGKAn22_11260"/>
<dbReference type="GO" id="GO:0020037">
    <property type="term" value="F:heme binding"/>
    <property type="evidence" value="ECO:0007669"/>
    <property type="project" value="InterPro"/>
</dbReference>
<evidence type="ECO:0000256" key="7">
    <source>
        <dbReference type="SAM" id="SignalP"/>
    </source>
</evidence>
<evidence type="ECO:0000256" key="5">
    <source>
        <dbReference type="ARBA" id="ARBA00023004"/>
    </source>
</evidence>
<evidence type="ECO:0000256" key="3">
    <source>
        <dbReference type="ARBA" id="ARBA00022723"/>
    </source>
</evidence>
<dbReference type="SUPFAM" id="SSF46626">
    <property type="entry name" value="Cytochrome c"/>
    <property type="match status" value="1"/>
</dbReference>
<keyword evidence="5 6" id="KW-0408">Iron</keyword>
<dbReference type="GO" id="GO:0005506">
    <property type="term" value="F:iron ion binding"/>
    <property type="evidence" value="ECO:0007669"/>
    <property type="project" value="InterPro"/>
</dbReference>
<feature type="signal peptide" evidence="7">
    <location>
        <begin position="1"/>
        <end position="22"/>
    </location>
</feature>
<keyword evidence="4" id="KW-0249">Electron transport</keyword>
<dbReference type="InterPro" id="IPR036909">
    <property type="entry name" value="Cyt_c-like_dom_sf"/>
</dbReference>
<evidence type="ECO:0000313" key="10">
    <source>
        <dbReference type="Proteomes" id="UP001319121"/>
    </source>
</evidence>
<dbReference type="GO" id="GO:0009055">
    <property type="term" value="F:electron transfer activity"/>
    <property type="evidence" value="ECO:0007669"/>
    <property type="project" value="InterPro"/>
</dbReference>
<feature type="binding site" description="covalent" evidence="6">
    <location>
        <position position="39"/>
    </location>
    <ligand>
        <name>heme c</name>
        <dbReference type="ChEBI" id="CHEBI:61717"/>
    </ligand>
</feature>
<keyword evidence="1" id="KW-0813">Transport</keyword>
<dbReference type="Pfam" id="PF00034">
    <property type="entry name" value="Cytochrom_C"/>
    <property type="match status" value="1"/>
</dbReference>
<evidence type="ECO:0000256" key="6">
    <source>
        <dbReference type="PIRSR" id="PIRSR602324-1"/>
    </source>
</evidence>
<comment type="PTM">
    <text evidence="6">Binds 1 heme c group covalently per subunit.</text>
</comment>
<gene>
    <name evidence="9" type="ORF">FGKAn22_11260</name>
</gene>
<organism evidence="9 10">
    <name type="scientific">Ferrigenium kumadai</name>
    <dbReference type="NCBI Taxonomy" id="1682490"/>
    <lineage>
        <taxon>Bacteria</taxon>
        <taxon>Pseudomonadati</taxon>
        <taxon>Pseudomonadota</taxon>
        <taxon>Betaproteobacteria</taxon>
        <taxon>Nitrosomonadales</taxon>
        <taxon>Gallionellaceae</taxon>
        <taxon>Ferrigenium</taxon>
    </lineage>
</organism>
<keyword evidence="7" id="KW-0732">Signal</keyword>
<reference evidence="9 10" key="1">
    <citation type="submission" date="2019-03" db="EMBL/GenBank/DDBJ databases">
        <title>Complete genome sequence of Ferrigenium kumadai strain An22, a microaerophilic iron-oxidizing bacterium isolated from a paddy field soil.</title>
        <authorList>
            <person name="Watanabe T."/>
            <person name="Asakawa S."/>
        </authorList>
    </citation>
    <scope>NUCLEOTIDE SEQUENCE [LARGE SCALE GENOMIC DNA]</scope>
    <source>
        <strain evidence="9 10">An22</strain>
    </source>
</reference>
<accession>A0AAN1SYJ8</accession>
<dbReference type="PRINTS" id="PR00606">
    <property type="entry name" value="CYTCHROMECID"/>
</dbReference>
<keyword evidence="10" id="KW-1185">Reference proteome</keyword>
<name>A0AAN1SYJ8_9PROT</name>
<dbReference type="PROSITE" id="PS51007">
    <property type="entry name" value="CYTC"/>
    <property type="match status" value="1"/>
</dbReference>
<sequence>MKLEIISIAAATGLMFTASARAAEPMPPMATKLGCIACHAIDRKLVGPAWKDVAKKYTGKGVKTFKYNGKEYPLIDGLVMKVSKGGSGNWGNIPMPPNDPKGLHKADITELVKFEQSLAKK</sequence>
<proteinExistence type="predicted"/>
<dbReference type="InterPro" id="IPR002324">
    <property type="entry name" value="Cyt_c_ID"/>
</dbReference>
<keyword evidence="3 6" id="KW-0479">Metal-binding</keyword>
<protein>
    <recommendedName>
        <fullName evidence="8">Cytochrome c domain-containing protein</fullName>
    </recommendedName>
</protein>
<evidence type="ECO:0000256" key="2">
    <source>
        <dbReference type="ARBA" id="ARBA00022617"/>
    </source>
</evidence>
<feature type="binding site" description="covalent" evidence="6">
    <location>
        <position position="35"/>
    </location>
    <ligand>
        <name>heme c</name>
        <dbReference type="ChEBI" id="CHEBI:61717"/>
    </ligand>
</feature>
<keyword evidence="2 6" id="KW-0349">Heme</keyword>